<evidence type="ECO:0000313" key="4">
    <source>
        <dbReference type="Proteomes" id="UP000708208"/>
    </source>
</evidence>
<feature type="signal peptide" evidence="2">
    <location>
        <begin position="1"/>
        <end position="28"/>
    </location>
</feature>
<gene>
    <name evidence="3" type="ORF">AFUS01_LOCUS46319</name>
</gene>
<dbReference type="EMBL" id="CAJVCH010571306">
    <property type="protein sequence ID" value="CAG7837169.1"/>
    <property type="molecule type" value="Genomic_DNA"/>
</dbReference>
<comment type="caution">
    <text evidence="3">The sequence shown here is derived from an EMBL/GenBank/DDBJ whole genome shotgun (WGS) entry which is preliminary data.</text>
</comment>
<evidence type="ECO:0000256" key="1">
    <source>
        <dbReference type="SAM" id="MobiDB-lite"/>
    </source>
</evidence>
<keyword evidence="2" id="KW-0732">Signal</keyword>
<dbReference type="Proteomes" id="UP000708208">
    <property type="component" value="Unassembled WGS sequence"/>
</dbReference>
<evidence type="ECO:0008006" key="5">
    <source>
        <dbReference type="Google" id="ProtNLM"/>
    </source>
</evidence>
<organism evidence="3 4">
    <name type="scientific">Allacma fusca</name>
    <dbReference type="NCBI Taxonomy" id="39272"/>
    <lineage>
        <taxon>Eukaryota</taxon>
        <taxon>Metazoa</taxon>
        <taxon>Ecdysozoa</taxon>
        <taxon>Arthropoda</taxon>
        <taxon>Hexapoda</taxon>
        <taxon>Collembola</taxon>
        <taxon>Symphypleona</taxon>
        <taxon>Sminthuridae</taxon>
        <taxon>Allacma</taxon>
    </lineage>
</organism>
<name>A0A8J2LQS3_9HEXA</name>
<keyword evidence="4" id="KW-1185">Reference proteome</keyword>
<evidence type="ECO:0000256" key="2">
    <source>
        <dbReference type="SAM" id="SignalP"/>
    </source>
</evidence>
<evidence type="ECO:0000313" key="3">
    <source>
        <dbReference type="EMBL" id="CAG7837169.1"/>
    </source>
</evidence>
<protein>
    <recommendedName>
        <fullName evidence="5">Secreted protein</fullName>
    </recommendedName>
</protein>
<dbReference type="AlphaFoldDB" id="A0A8J2LQS3"/>
<accession>A0A8J2LQS3</accession>
<feature type="chain" id="PRO_5035201559" description="Secreted protein" evidence="2">
    <location>
        <begin position="29"/>
        <end position="208"/>
    </location>
</feature>
<feature type="region of interest" description="Disordered" evidence="1">
    <location>
        <begin position="94"/>
        <end position="115"/>
    </location>
</feature>
<proteinExistence type="predicted"/>
<sequence>MSKHIIFKIFLTLRVISILLLGAPEAIAFPINIKINGHTLHVSNIPRRENYAVNLIIGHTCHSDARNCARIHFPSSSEDESKTINIFLSSAEEKVGSPTEEEIEPVPGNEEKPQGKISDWKVELDSNQISDMVHQGKITLVLMNGTGSDAGKRASSSETVTITPTMSTVSDPSVESVQCVHCGMKTSNPRDIQSIRITFPKDSVENFE</sequence>
<reference evidence="3" key="1">
    <citation type="submission" date="2021-06" db="EMBL/GenBank/DDBJ databases">
        <authorList>
            <person name="Hodson N. C."/>
            <person name="Mongue J. A."/>
            <person name="Jaron S. K."/>
        </authorList>
    </citation>
    <scope>NUCLEOTIDE SEQUENCE</scope>
</reference>